<sequence>MPALRIVALCIASAIAYGLVHDQITARVCIEYFTIGHPPVFQTESPTLLALGWGIIATWWCGLILGVPLAMIARLGSRPKLTAADFRKPIAVQLVCMGGIAAIAGCIGYVAARAGWVELMEPLASEIPAQARVRFLADLWTHLASYGAGFLGGLLIWGWAWRERNRRRTAIAGTPLSVTLREAGQVH</sequence>
<feature type="transmembrane region" description="Helical" evidence="1">
    <location>
        <begin position="90"/>
        <end position="112"/>
    </location>
</feature>
<proteinExistence type="predicted"/>
<keyword evidence="1" id="KW-1133">Transmembrane helix</keyword>
<feature type="transmembrane region" description="Helical" evidence="1">
    <location>
        <begin position="46"/>
        <end position="69"/>
    </location>
</feature>
<name>A0AAU7C9M3_9BACT</name>
<keyword evidence="1" id="KW-0472">Membrane</keyword>
<reference evidence="2" key="1">
    <citation type="submission" date="2024-05" db="EMBL/GenBank/DDBJ databases">
        <title>Planctomycetes of the genus Singulisphaera possess chitinolytic capabilities.</title>
        <authorList>
            <person name="Ivanova A."/>
        </authorList>
    </citation>
    <scope>NUCLEOTIDE SEQUENCE</scope>
    <source>
        <strain evidence="2">Ch08T</strain>
    </source>
</reference>
<evidence type="ECO:0000313" key="2">
    <source>
        <dbReference type="EMBL" id="XBH02108.1"/>
    </source>
</evidence>
<organism evidence="2">
    <name type="scientific">Singulisphaera sp. Ch08</name>
    <dbReference type="NCBI Taxonomy" id="3120278"/>
    <lineage>
        <taxon>Bacteria</taxon>
        <taxon>Pseudomonadati</taxon>
        <taxon>Planctomycetota</taxon>
        <taxon>Planctomycetia</taxon>
        <taxon>Isosphaerales</taxon>
        <taxon>Isosphaeraceae</taxon>
        <taxon>Singulisphaera</taxon>
    </lineage>
</organism>
<feature type="transmembrane region" description="Helical" evidence="1">
    <location>
        <begin position="143"/>
        <end position="161"/>
    </location>
</feature>
<accession>A0AAU7C9M3</accession>
<gene>
    <name evidence="2" type="ORF">V5E97_27790</name>
</gene>
<dbReference type="RefSeq" id="WP_406694851.1">
    <property type="nucleotide sequence ID" value="NZ_CP155447.1"/>
</dbReference>
<dbReference type="AlphaFoldDB" id="A0AAU7C9M3"/>
<dbReference type="EMBL" id="CP155447">
    <property type="protein sequence ID" value="XBH02108.1"/>
    <property type="molecule type" value="Genomic_DNA"/>
</dbReference>
<keyword evidence="1" id="KW-0812">Transmembrane</keyword>
<protein>
    <submittedName>
        <fullName evidence="2">Uncharacterized protein</fullName>
    </submittedName>
</protein>
<evidence type="ECO:0000256" key="1">
    <source>
        <dbReference type="SAM" id="Phobius"/>
    </source>
</evidence>